<evidence type="ECO:0000256" key="1">
    <source>
        <dbReference type="SAM" id="MobiDB-lite"/>
    </source>
</evidence>
<feature type="transmembrane region" description="Helical" evidence="2">
    <location>
        <begin position="64"/>
        <end position="85"/>
    </location>
</feature>
<dbReference type="AlphaFoldDB" id="A0A1B2J549"/>
<organism evidence="3 4">
    <name type="scientific">Komagataella pastoris</name>
    <name type="common">Yeast</name>
    <name type="synonym">Pichia pastoris</name>
    <dbReference type="NCBI Taxonomy" id="4922"/>
    <lineage>
        <taxon>Eukaryota</taxon>
        <taxon>Fungi</taxon>
        <taxon>Dikarya</taxon>
        <taxon>Ascomycota</taxon>
        <taxon>Saccharomycotina</taxon>
        <taxon>Pichiomycetes</taxon>
        <taxon>Pichiales</taxon>
        <taxon>Pichiaceae</taxon>
        <taxon>Komagataella</taxon>
    </lineage>
</organism>
<evidence type="ECO:0000313" key="3">
    <source>
        <dbReference type="EMBL" id="ANZ73112.1"/>
    </source>
</evidence>
<accession>A0A1B2J549</accession>
<dbReference type="OrthoDB" id="10306133at2759"/>
<dbReference type="Proteomes" id="UP000094565">
    <property type="component" value="Chromosome 1"/>
</dbReference>
<keyword evidence="2" id="KW-1133">Transmembrane helix</keyword>
<dbReference type="EMBL" id="CP014584">
    <property type="protein sequence ID" value="ANZ73112.1"/>
    <property type="molecule type" value="Genomic_DNA"/>
</dbReference>
<protein>
    <submittedName>
        <fullName evidence="3">BA75_01500T0</fullName>
    </submittedName>
</protein>
<feature type="compositionally biased region" description="Polar residues" evidence="1">
    <location>
        <begin position="325"/>
        <end position="337"/>
    </location>
</feature>
<name>A0A1B2J549_PICPA</name>
<keyword evidence="4" id="KW-1185">Reference proteome</keyword>
<sequence length="408" mass="46499">MFFKISDKIQAKGDFDEIPGYYPGKAVNGHRKLFKRDNMGRMGILPSLFLGLISLFLDIQTLETLILVVWLLGLWMPFFVHMLIILTLQHYSMLVKEVLFFPVLLFTFLYNRMAKRLNRRIYFKRKEIASEYHMHDPDLARFVELDFYEELDSQVLKELFWNNQMIGVSSDFRRLKYPHEIKKTSLEVKKMCSEDIPLKNSSEVNIKATRKSKRRENEKENLGINDSRYKIGIANDITPKKSSSPLRIRRNFSSLINREKLTSHEVNSDSSVESIDSTISVLDTSSPTRSKSFNWKKVTDHVPTPGRTPGRWKTYSGSPRKRDLFQNSVKGSSKFPSKQQEINSYKKLLTHGMRLTTGTAGSKIGSEASSILKQSASSLVNGGTEMVAGLGSHAVKLTASSVSSLVKP</sequence>
<feature type="transmembrane region" description="Helical" evidence="2">
    <location>
        <begin position="39"/>
        <end position="57"/>
    </location>
</feature>
<keyword evidence="2" id="KW-0472">Membrane</keyword>
<proteinExistence type="predicted"/>
<feature type="transmembrane region" description="Helical" evidence="2">
    <location>
        <begin position="91"/>
        <end position="110"/>
    </location>
</feature>
<feature type="region of interest" description="Disordered" evidence="1">
    <location>
        <begin position="298"/>
        <end position="337"/>
    </location>
</feature>
<evidence type="ECO:0000256" key="2">
    <source>
        <dbReference type="SAM" id="Phobius"/>
    </source>
</evidence>
<gene>
    <name evidence="3" type="ORF">ATY40_BA7501500</name>
</gene>
<evidence type="ECO:0000313" key="4">
    <source>
        <dbReference type="Proteomes" id="UP000094565"/>
    </source>
</evidence>
<reference evidence="3 4" key="1">
    <citation type="submission" date="2016-02" db="EMBL/GenBank/DDBJ databases">
        <title>Comparative genomic and transcriptomic foundation for Pichia pastoris.</title>
        <authorList>
            <person name="Love K.R."/>
            <person name="Shah K.A."/>
            <person name="Whittaker C.A."/>
            <person name="Wu J."/>
            <person name="Bartlett M.C."/>
            <person name="Ma D."/>
            <person name="Leeson R.L."/>
            <person name="Priest M."/>
            <person name="Young S.K."/>
            <person name="Love J.C."/>
        </authorList>
    </citation>
    <scope>NUCLEOTIDE SEQUENCE [LARGE SCALE GENOMIC DNA]</scope>
    <source>
        <strain evidence="3 4">ATCC 28485</strain>
    </source>
</reference>
<keyword evidence="2" id="KW-0812">Transmembrane</keyword>